<dbReference type="AlphaFoldDB" id="A0A7X8TP67"/>
<evidence type="ECO:0000256" key="5">
    <source>
        <dbReference type="ARBA" id="ARBA00022692"/>
    </source>
</evidence>
<dbReference type="GO" id="GO:1902815">
    <property type="term" value="P:N,N'-diacetylchitobiose import"/>
    <property type="evidence" value="ECO:0007669"/>
    <property type="project" value="TreeGrafter"/>
</dbReference>
<evidence type="ECO:0000256" key="4">
    <source>
        <dbReference type="ARBA" id="ARBA00022597"/>
    </source>
</evidence>
<dbReference type="PANTHER" id="PTHR33989:SF4">
    <property type="entry name" value="PTS SYSTEM N,N'-DIACETYLCHITOBIOSE-SPECIFIC EIIC COMPONENT"/>
    <property type="match status" value="1"/>
</dbReference>
<evidence type="ECO:0000256" key="2">
    <source>
        <dbReference type="ARBA" id="ARBA00022448"/>
    </source>
</evidence>
<evidence type="ECO:0000256" key="7">
    <source>
        <dbReference type="ARBA" id="ARBA00023136"/>
    </source>
</evidence>
<feature type="transmembrane region" description="Helical" evidence="10">
    <location>
        <begin position="367"/>
        <end position="385"/>
    </location>
</feature>
<feature type="transmembrane region" description="Helical" evidence="10">
    <location>
        <begin position="315"/>
        <end position="335"/>
    </location>
</feature>
<dbReference type="NCBIfam" id="TIGR00410">
    <property type="entry name" value="lacE"/>
    <property type="match status" value="1"/>
</dbReference>
<feature type="compositionally biased region" description="Polar residues" evidence="9">
    <location>
        <begin position="425"/>
        <end position="439"/>
    </location>
</feature>
<keyword evidence="13" id="KW-1185">Reference proteome</keyword>
<feature type="transmembrane region" description="Helical" evidence="10">
    <location>
        <begin position="391"/>
        <end position="409"/>
    </location>
</feature>
<evidence type="ECO:0000256" key="9">
    <source>
        <dbReference type="SAM" id="MobiDB-lite"/>
    </source>
</evidence>
<accession>A0A7X8TP67</accession>
<dbReference type="PANTHER" id="PTHR33989">
    <property type="match status" value="1"/>
</dbReference>
<evidence type="ECO:0000256" key="10">
    <source>
        <dbReference type="SAM" id="Phobius"/>
    </source>
</evidence>
<evidence type="ECO:0000256" key="1">
    <source>
        <dbReference type="ARBA" id="ARBA00004651"/>
    </source>
</evidence>
<comment type="function">
    <text evidence="8">The phosphoenolpyruvate-dependent sugar phosphotransferase system (PTS), a major carbohydrate active -transport system, catalyzes the phosphorylation of incoming sugar substrates concomitant with their translocation across the cell membrane.</text>
</comment>
<comment type="caution">
    <text evidence="12">The sequence shown here is derived from an EMBL/GenBank/DDBJ whole genome shotgun (WGS) entry which is preliminary data.</text>
</comment>
<keyword evidence="3 8" id="KW-1003">Cell membrane</keyword>
<feature type="transmembrane region" description="Helical" evidence="10">
    <location>
        <begin position="283"/>
        <end position="303"/>
    </location>
</feature>
<feature type="transmembrane region" description="Helical" evidence="10">
    <location>
        <begin position="204"/>
        <end position="226"/>
    </location>
</feature>
<evidence type="ECO:0000256" key="6">
    <source>
        <dbReference type="ARBA" id="ARBA00022989"/>
    </source>
</evidence>
<feature type="transmembrane region" description="Helical" evidence="10">
    <location>
        <begin position="174"/>
        <end position="192"/>
    </location>
</feature>
<sequence>MQALENLFNKHGARINAFATNKYVASIRDTFISTLPIIMPASFFILFSQLVLNPIFGLPAWVGDDHIAIRFMSEVSNLLVGGTLNMFALFACFKLASLLAAREGKEPVGTGLVALAAFYIITPDFSVANVSSKGLFAAVLVAILATRIFHYFGASERFKIKMPDQVPPAVAKSFADLLPATFTLVIFSAIAATLRMNDTSVPEIITQLIQAPLANLAGNIWGLMVVDVLQNMLWIFGIHGGAVLGGVKSMLFAPMQDDNLRAVAEGVSMWDLPHDVTWLSYDLYANVGGAGASLALLIAILISSRRIHYRKVAQIAMLPCLFNICETMVFGLPIILNPIFAIPFVLAPTVMLAFAGFITAIGLAPPLGILVPWTTPVGVGAFLASGGAWQAGLLALCTLAIGVMIYLPFVKLANKSAQPGELMDSESSNATKQPESTTA</sequence>
<dbReference type="EMBL" id="JABAIK010000003">
    <property type="protein sequence ID" value="NLS12149.1"/>
    <property type="molecule type" value="Genomic_DNA"/>
</dbReference>
<keyword evidence="6 10" id="KW-1133">Transmembrane helix</keyword>
<evidence type="ECO:0000313" key="13">
    <source>
        <dbReference type="Proteomes" id="UP000535589"/>
    </source>
</evidence>
<dbReference type="InterPro" id="IPR004501">
    <property type="entry name" value="PTS_EIIC_3"/>
</dbReference>
<dbReference type="RefSeq" id="WP_168835249.1">
    <property type="nucleotide sequence ID" value="NZ_JABAIK010000003.1"/>
</dbReference>
<keyword evidence="4 8" id="KW-0762">Sugar transport</keyword>
<dbReference type="InterPro" id="IPR004796">
    <property type="entry name" value="PTS_IIC_cello"/>
</dbReference>
<feature type="transmembrane region" description="Helical" evidence="10">
    <location>
        <begin position="37"/>
        <end position="58"/>
    </location>
</feature>
<dbReference type="Pfam" id="PF02378">
    <property type="entry name" value="PTS_EIIC"/>
    <property type="match status" value="1"/>
</dbReference>
<organism evidence="12 13">
    <name type="scientific">Vibrio agarilyticus</name>
    <dbReference type="NCBI Taxonomy" id="2726741"/>
    <lineage>
        <taxon>Bacteria</taxon>
        <taxon>Pseudomonadati</taxon>
        <taxon>Pseudomonadota</taxon>
        <taxon>Gammaproteobacteria</taxon>
        <taxon>Vibrionales</taxon>
        <taxon>Vibrionaceae</taxon>
        <taxon>Vibrio</taxon>
    </lineage>
</organism>
<dbReference type="InterPro" id="IPR003352">
    <property type="entry name" value="PTS_EIIC"/>
</dbReference>
<feature type="transmembrane region" description="Helical" evidence="10">
    <location>
        <begin position="78"/>
        <end position="101"/>
    </location>
</feature>
<keyword evidence="7 8" id="KW-0472">Membrane</keyword>
<reference evidence="12 13" key="1">
    <citation type="submission" date="2020-04" db="EMBL/GenBank/DDBJ databases">
        <title>Vibrio sp. SM6, a novel species isolated from seawater.</title>
        <authorList>
            <person name="Wang X."/>
        </authorList>
    </citation>
    <scope>NUCLEOTIDE SEQUENCE [LARGE SCALE GENOMIC DNA]</scope>
    <source>
        <strain evidence="12 13">SM6</strain>
    </source>
</reference>
<dbReference type="GO" id="GO:0009401">
    <property type="term" value="P:phosphoenolpyruvate-dependent sugar phosphotransferase system"/>
    <property type="evidence" value="ECO:0007669"/>
    <property type="project" value="InterPro"/>
</dbReference>
<dbReference type="PROSITE" id="PS51105">
    <property type="entry name" value="PTS_EIIC_TYPE_3"/>
    <property type="match status" value="1"/>
</dbReference>
<gene>
    <name evidence="12" type="ORF">HGP28_04475</name>
</gene>
<feature type="transmembrane region" description="Helical" evidence="10">
    <location>
        <begin position="108"/>
        <end position="128"/>
    </location>
</feature>
<feature type="transmembrane region" description="Helical" evidence="10">
    <location>
        <begin position="134"/>
        <end position="153"/>
    </location>
</feature>
<dbReference type="GO" id="GO:0005886">
    <property type="term" value="C:plasma membrane"/>
    <property type="evidence" value="ECO:0007669"/>
    <property type="project" value="UniProtKB-SubCell"/>
</dbReference>
<evidence type="ECO:0000256" key="8">
    <source>
        <dbReference type="PIRNR" id="PIRNR006351"/>
    </source>
</evidence>
<name>A0A7X8TP67_9VIBR</name>
<feature type="transmembrane region" description="Helical" evidence="10">
    <location>
        <begin position="341"/>
        <end position="360"/>
    </location>
</feature>
<dbReference type="PIRSF" id="PIRSF006351">
    <property type="entry name" value="PTS_EIIC-Cellobiose"/>
    <property type="match status" value="1"/>
</dbReference>
<keyword evidence="2 8" id="KW-0813">Transport</keyword>
<evidence type="ECO:0000259" key="11">
    <source>
        <dbReference type="PROSITE" id="PS51105"/>
    </source>
</evidence>
<dbReference type="InterPro" id="IPR051088">
    <property type="entry name" value="PTS_Sugar-EIIC/EIIB"/>
</dbReference>
<feature type="transmembrane region" description="Helical" evidence="10">
    <location>
        <begin position="233"/>
        <end position="253"/>
    </location>
</feature>
<evidence type="ECO:0000313" key="12">
    <source>
        <dbReference type="EMBL" id="NLS12149.1"/>
    </source>
</evidence>
<feature type="domain" description="PTS EIIC type-3" evidence="11">
    <location>
        <begin position="7"/>
        <end position="409"/>
    </location>
</feature>
<feature type="region of interest" description="Disordered" evidence="9">
    <location>
        <begin position="420"/>
        <end position="439"/>
    </location>
</feature>
<keyword evidence="5 10" id="KW-0812">Transmembrane</keyword>
<proteinExistence type="predicted"/>
<protein>
    <recommendedName>
        <fullName evidence="8">Permease IIC component</fullName>
    </recommendedName>
</protein>
<comment type="subcellular location">
    <subcellularLocation>
        <location evidence="1">Cell membrane</location>
        <topology evidence="1">Multi-pass membrane protein</topology>
    </subcellularLocation>
</comment>
<dbReference type="GO" id="GO:0008982">
    <property type="term" value="F:protein-N(PI)-phosphohistidine-sugar phosphotransferase activity"/>
    <property type="evidence" value="ECO:0007669"/>
    <property type="project" value="UniProtKB-UniRule"/>
</dbReference>
<evidence type="ECO:0000256" key="3">
    <source>
        <dbReference type="ARBA" id="ARBA00022475"/>
    </source>
</evidence>
<dbReference type="Proteomes" id="UP000535589">
    <property type="component" value="Unassembled WGS sequence"/>
</dbReference>